<feature type="compositionally biased region" description="Polar residues" evidence="1">
    <location>
        <begin position="130"/>
        <end position="160"/>
    </location>
</feature>
<feature type="compositionally biased region" description="Basic and acidic residues" evidence="1">
    <location>
        <begin position="205"/>
        <end position="214"/>
    </location>
</feature>
<dbReference type="Proteomes" id="UP000272560">
    <property type="component" value="Unassembled WGS sequence"/>
</dbReference>
<dbReference type="AlphaFoldDB" id="A0A3A5M601"/>
<feature type="region of interest" description="Disordered" evidence="1">
    <location>
        <begin position="124"/>
        <end position="214"/>
    </location>
</feature>
<evidence type="ECO:0000313" key="3">
    <source>
        <dbReference type="Proteomes" id="UP000272560"/>
    </source>
</evidence>
<name>A0A3A5M601_9MICC</name>
<accession>A0A3A5M601</accession>
<dbReference type="Gene3D" id="1.10.10.10">
    <property type="entry name" value="Winged helix-like DNA-binding domain superfamily/Winged helix DNA-binding domain"/>
    <property type="match status" value="1"/>
</dbReference>
<evidence type="ECO:0000256" key="1">
    <source>
        <dbReference type="SAM" id="MobiDB-lite"/>
    </source>
</evidence>
<gene>
    <name evidence="2" type="ORF">D6T63_18675</name>
</gene>
<organism evidence="2 3">
    <name type="scientific">Arthrobacter cheniae</name>
    <dbReference type="NCBI Taxonomy" id="1258888"/>
    <lineage>
        <taxon>Bacteria</taxon>
        <taxon>Bacillati</taxon>
        <taxon>Actinomycetota</taxon>
        <taxon>Actinomycetes</taxon>
        <taxon>Micrococcales</taxon>
        <taxon>Micrococcaceae</taxon>
        <taxon>Arthrobacter</taxon>
    </lineage>
</organism>
<keyword evidence="3" id="KW-1185">Reference proteome</keyword>
<evidence type="ECO:0000313" key="2">
    <source>
        <dbReference type="EMBL" id="RJT74357.1"/>
    </source>
</evidence>
<dbReference type="Pfam" id="PF13730">
    <property type="entry name" value="HTH_36"/>
    <property type="match status" value="1"/>
</dbReference>
<dbReference type="RefSeq" id="WP_120150833.1">
    <property type="nucleotide sequence ID" value="NZ_QZVT01000021.1"/>
</dbReference>
<comment type="caution">
    <text evidence="2">The sequence shown here is derived from an EMBL/GenBank/DDBJ whole genome shotgun (WGS) entry which is preliminary data.</text>
</comment>
<reference evidence="2 3" key="1">
    <citation type="submission" date="2018-09" db="EMBL/GenBank/DDBJ databases">
        <title>Novel species of Arthrobacter.</title>
        <authorList>
            <person name="Liu Q."/>
            <person name="Xin Y.-H."/>
        </authorList>
    </citation>
    <scope>NUCLEOTIDE SEQUENCE [LARGE SCALE GENOMIC DNA]</scope>
    <source>
        <strain evidence="2 3">Hz2</strain>
    </source>
</reference>
<dbReference type="EMBL" id="QZVT01000021">
    <property type="protein sequence ID" value="RJT74357.1"/>
    <property type="molecule type" value="Genomic_DNA"/>
</dbReference>
<proteinExistence type="predicted"/>
<dbReference type="InterPro" id="IPR036388">
    <property type="entry name" value="WH-like_DNA-bd_sf"/>
</dbReference>
<sequence length="271" mass="29442">MSTFVKVPTFVMELACAGDISPQALRLYVVLRSYQNHENRKSWPSFATLADRLNIPHRQNINRYMAELTTSGAVIKSNRSGTSSVYTFPDSAQTVIRGDYSEASGVIASDYSSWDEAGGVITNDYRGESSGLTGVITSDDTGVITSDSLTRSSELDQVTRPSEEEKPSSSAKSSPTQAPEFVAADAPTPVQSPLMQAVPDLPPGLDDRGRETLGRGVSKFHEAIEYLNDHRPVGHELNPAEERNLRDALRARTSPDAVFDRFTTTGARATA</sequence>
<protein>
    <submittedName>
        <fullName evidence="2">Helix-turn-helix domain-containing protein</fullName>
    </submittedName>
</protein>